<feature type="compositionally biased region" description="Polar residues" evidence="1">
    <location>
        <begin position="515"/>
        <end position="528"/>
    </location>
</feature>
<sequence length="598" mass="66368">MNEWTKCFHLDDNNRSNKMYSCNNFEGSLCHCPTPPFSATAQPIPSFFVDFLHRFHRMVSEYSAELSRWSGGMRFCPQQQTLYGRKFAAAPPPATKVRRLLRTEKGKGSSPRGRIGHSGPRKVRIFLLNKKDEKQGTSLEKQKDLHAVQGRYFVSDGTQQNASPGTEQRRPSRRRAAAVQPPLSISDRLRRTLAPEHLANAANLQMSLETLEQTVVETLPESITESGNYADLLCQYLDGFERELGNELDIGCWSDSQMEKESTEMQTNSTPAGNGTTDLSKCNDNDVQDPSDSVNFVDAEEDVRHHQQLEITCGWHNECGDRHGGLEERAHSMECSPSSSAVVAGPTHEEDEVSARRCLPRREYGAVQAAATAHTVVGGSTVETAAGCGRKRQRASSPPSTIRSNDEECRIYTERTERRVIIDTDDEAAASPNFVASPSKTLSPERSVVEGNATIPNRTPQKCDDCSSPTSSLQVLEHGRVQFRTPPSGQKTPPTKKRNRTPINKHCHFADVESCSKTPSRSTGTPSMISPKLLSTRRVYCNLSSARRPRRIAPQKKGRTSGENTKMNDGMEVKGWKLLLNRTANAKAERGRTSRKGP</sequence>
<protein>
    <submittedName>
        <fullName evidence="3">Uncharacterized protein</fullName>
    </submittedName>
</protein>
<organism evidence="2 3">
    <name type="scientific">Globodera rostochiensis</name>
    <name type="common">Golden nematode worm</name>
    <name type="synonym">Heterodera rostochiensis</name>
    <dbReference type="NCBI Taxonomy" id="31243"/>
    <lineage>
        <taxon>Eukaryota</taxon>
        <taxon>Metazoa</taxon>
        <taxon>Ecdysozoa</taxon>
        <taxon>Nematoda</taxon>
        <taxon>Chromadorea</taxon>
        <taxon>Rhabditida</taxon>
        <taxon>Tylenchina</taxon>
        <taxon>Tylenchomorpha</taxon>
        <taxon>Tylenchoidea</taxon>
        <taxon>Heteroderidae</taxon>
        <taxon>Heteroderinae</taxon>
        <taxon>Globodera</taxon>
    </lineage>
</organism>
<feature type="region of interest" description="Disordered" evidence="1">
    <location>
        <begin position="258"/>
        <end position="281"/>
    </location>
</feature>
<evidence type="ECO:0000313" key="2">
    <source>
        <dbReference type="Proteomes" id="UP000887572"/>
    </source>
</evidence>
<feature type="compositionally biased region" description="Basic residues" evidence="1">
    <location>
        <begin position="547"/>
        <end position="559"/>
    </location>
</feature>
<feature type="region of interest" description="Disordered" evidence="1">
    <location>
        <begin position="452"/>
        <end position="471"/>
    </location>
</feature>
<keyword evidence="2" id="KW-1185">Reference proteome</keyword>
<evidence type="ECO:0000313" key="3">
    <source>
        <dbReference type="WBParaSite" id="Gr19_v10_g12925.t1"/>
    </source>
</evidence>
<feature type="compositionally biased region" description="Polar residues" evidence="1">
    <location>
        <begin position="264"/>
        <end position="281"/>
    </location>
</feature>
<feature type="region of interest" description="Disordered" evidence="1">
    <location>
        <begin position="544"/>
        <end position="575"/>
    </location>
</feature>
<feature type="region of interest" description="Disordered" evidence="1">
    <location>
        <begin position="482"/>
        <end position="502"/>
    </location>
</feature>
<dbReference type="Proteomes" id="UP000887572">
    <property type="component" value="Unplaced"/>
</dbReference>
<dbReference type="WBParaSite" id="Gr19_v10_g12925.t1">
    <property type="protein sequence ID" value="Gr19_v10_g12925.t1"/>
    <property type="gene ID" value="Gr19_v10_g12925"/>
</dbReference>
<feature type="region of interest" description="Disordered" evidence="1">
    <location>
        <begin position="103"/>
        <end position="122"/>
    </location>
</feature>
<name>A0A914H3I0_GLORO</name>
<dbReference type="AlphaFoldDB" id="A0A914H3I0"/>
<feature type="compositionally biased region" description="Polar residues" evidence="1">
    <location>
        <begin position="156"/>
        <end position="166"/>
    </location>
</feature>
<reference evidence="3" key="1">
    <citation type="submission" date="2022-11" db="UniProtKB">
        <authorList>
            <consortium name="WormBaseParasite"/>
        </authorList>
    </citation>
    <scope>IDENTIFICATION</scope>
</reference>
<feature type="region of interest" description="Disordered" evidence="1">
    <location>
        <begin position="152"/>
        <end position="180"/>
    </location>
</feature>
<evidence type="ECO:0000256" key="1">
    <source>
        <dbReference type="SAM" id="MobiDB-lite"/>
    </source>
</evidence>
<proteinExistence type="predicted"/>
<accession>A0A914H3I0</accession>
<feature type="region of interest" description="Disordered" evidence="1">
    <location>
        <begin position="514"/>
        <end position="533"/>
    </location>
</feature>